<dbReference type="EMBL" id="BAAAPO010000033">
    <property type="protein sequence ID" value="GAA1796588.1"/>
    <property type="molecule type" value="Genomic_DNA"/>
</dbReference>
<dbReference type="InterPro" id="IPR003439">
    <property type="entry name" value="ABC_transporter-like_ATP-bd"/>
</dbReference>
<evidence type="ECO:0000313" key="8">
    <source>
        <dbReference type="EMBL" id="GAA1796588.1"/>
    </source>
</evidence>
<comment type="similarity">
    <text evidence="2">Belongs to the ABC transporter superfamily.</text>
</comment>
<evidence type="ECO:0000256" key="2">
    <source>
        <dbReference type="ARBA" id="ARBA00005417"/>
    </source>
</evidence>
<evidence type="ECO:0000256" key="4">
    <source>
        <dbReference type="ARBA" id="ARBA00022741"/>
    </source>
</evidence>
<comment type="caution">
    <text evidence="8">The sequence shown here is derived from an EMBL/GenBank/DDBJ whole genome shotgun (WGS) entry which is preliminary data.</text>
</comment>
<dbReference type="SMART" id="SM00382">
    <property type="entry name" value="AAA"/>
    <property type="match status" value="1"/>
</dbReference>
<evidence type="ECO:0000256" key="3">
    <source>
        <dbReference type="ARBA" id="ARBA00022448"/>
    </source>
</evidence>
<keyword evidence="5 8" id="KW-0067">ATP-binding</keyword>
<sequence>MTSAGEAAPTGGPRVVATGVSKVLGEVTLLAPTSLLVEPATCLVIRGRNGIGKTTLLKILAGLIEPTSGEVRIDDRPADERDQTLRRRVATLLGAPAAYRDLTLADHLTLIDATWGGELASCEDRVHAALDQLGIGDLAERFPHELSSGQGQLFRLAVTLFRPSDLLILDEPEQRLDTQKRDLIGSLLRDRQRAGTTLIVASHDPRLTEAIAGEVLDLGWGPSELADEADDTADE</sequence>
<evidence type="ECO:0000256" key="6">
    <source>
        <dbReference type="ARBA" id="ARBA00023251"/>
    </source>
</evidence>
<evidence type="ECO:0000256" key="5">
    <source>
        <dbReference type="ARBA" id="ARBA00022840"/>
    </source>
</evidence>
<dbReference type="InterPro" id="IPR003593">
    <property type="entry name" value="AAA+_ATPase"/>
</dbReference>
<dbReference type="PROSITE" id="PS50893">
    <property type="entry name" value="ABC_TRANSPORTER_2"/>
    <property type="match status" value="1"/>
</dbReference>
<dbReference type="PANTHER" id="PTHR42711:SF5">
    <property type="entry name" value="ABC TRANSPORTER ATP-BINDING PROTEIN NATA"/>
    <property type="match status" value="1"/>
</dbReference>
<gene>
    <name evidence="8" type="ORF">GCM10009811_21030</name>
</gene>
<dbReference type="Proteomes" id="UP001499938">
    <property type="component" value="Unassembled WGS sequence"/>
</dbReference>
<organism evidence="8 9">
    <name type="scientific">Nostocoides veronense</name>
    <dbReference type="NCBI Taxonomy" id="330836"/>
    <lineage>
        <taxon>Bacteria</taxon>
        <taxon>Bacillati</taxon>
        <taxon>Actinomycetota</taxon>
        <taxon>Actinomycetes</taxon>
        <taxon>Micrococcales</taxon>
        <taxon>Intrasporangiaceae</taxon>
        <taxon>Nostocoides</taxon>
    </lineage>
</organism>
<keyword evidence="6" id="KW-0046">Antibiotic resistance</keyword>
<dbReference type="SUPFAM" id="SSF52540">
    <property type="entry name" value="P-loop containing nucleoside triphosphate hydrolases"/>
    <property type="match status" value="1"/>
</dbReference>
<accession>A0ABN2LQH9</accession>
<keyword evidence="3" id="KW-0813">Transport</keyword>
<evidence type="ECO:0000256" key="1">
    <source>
        <dbReference type="ARBA" id="ARBA00004202"/>
    </source>
</evidence>
<proteinExistence type="inferred from homology"/>
<dbReference type="InterPro" id="IPR050763">
    <property type="entry name" value="ABC_transporter_ATP-binding"/>
</dbReference>
<reference evidence="8 9" key="1">
    <citation type="journal article" date="2019" name="Int. J. Syst. Evol. Microbiol.">
        <title>The Global Catalogue of Microorganisms (GCM) 10K type strain sequencing project: providing services to taxonomists for standard genome sequencing and annotation.</title>
        <authorList>
            <consortium name="The Broad Institute Genomics Platform"/>
            <consortium name="The Broad Institute Genome Sequencing Center for Infectious Disease"/>
            <person name="Wu L."/>
            <person name="Ma J."/>
        </authorList>
    </citation>
    <scope>NUCLEOTIDE SEQUENCE [LARGE SCALE GENOMIC DNA]</scope>
    <source>
        <strain evidence="8 9">JCM 15592</strain>
    </source>
</reference>
<dbReference type="Gene3D" id="3.40.50.300">
    <property type="entry name" value="P-loop containing nucleotide triphosphate hydrolases"/>
    <property type="match status" value="1"/>
</dbReference>
<dbReference type="GO" id="GO:0005524">
    <property type="term" value="F:ATP binding"/>
    <property type="evidence" value="ECO:0007669"/>
    <property type="project" value="UniProtKB-KW"/>
</dbReference>
<comment type="subcellular location">
    <subcellularLocation>
        <location evidence="1">Cell membrane</location>
        <topology evidence="1">Peripheral membrane protein</topology>
    </subcellularLocation>
</comment>
<dbReference type="Pfam" id="PF00005">
    <property type="entry name" value="ABC_tran"/>
    <property type="match status" value="1"/>
</dbReference>
<evidence type="ECO:0000259" key="7">
    <source>
        <dbReference type="PROSITE" id="PS50893"/>
    </source>
</evidence>
<name>A0ABN2LQH9_9MICO</name>
<protein>
    <submittedName>
        <fullName evidence="8">ABC transporter ATP-binding protein</fullName>
    </submittedName>
</protein>
<dbReference type="PANTHER" id="PTHR42711">
    <property type="entry name" value="ABC TRANSPORTER ATP-BINDING PROTEIN"/>
    <property type="match status" value="1"/>
</dbReference>
<evidence type="ECO:0000313" key="9">
    <source>
        <dbReference type="Proteomes" id="UP001499938"/>
    </source>
</evidence>
<feature type="domain" description="ABC transporter" evidence="7">
    <location>
        <begin position="15"/>
        <end position="235"/>
    </location>
</feature>
<dbReference type="InterPro" id="IPR027417">
    <property type="entry name" value="P-loop_NTPase"/>
</dbReference>
<keyword evidence="4" id="KW-0547">Nucleotide-binding</keyword>
<keyword evidence="9" id="KW-1185">Reference proteome</keyword>